<keyword evidence="10" id="KW-0520">NAD</keyword>
<feature type="binding site" evidence="12">
    <location>
        <begin position="242"/>
        <end position="243"/>
    </location>
    <ligand>
        <name>FMN</name>
        <dbReference type="ChEBI" id="CHEBI:58210"/>
    </ligand>
</feature>
<feature type="binding site" evidence="12">
    <location>
        <begin position="264"/>
        <end position="265"/>
    </location>
    <ligand>
        <name>FMN</name>
        <dbReference type="ChEBI" id="CHEBI:58210"/>
    </ligand>
</feature>
<feature type="binding site" evidence="12">
    <location>
        <begin position="45"/>
        <end position="46"/>
    </location>
    <ligand>
        <name>FMN</name>
        <dbReference type="ChEBI" id="CHEBI:58210"/>
    </ligand>
</feature>
<keyword evidence="6 12" id="KW-0285">Flavoprotein</keyword>
<comment type="cofactor">
    <cofactor evidence="12">
        <name>FMN</name>
        <dbReference type="ChEBI" id="CHEBI:58210"/>
    </cofactor>
    <text evidence="12">Binds 1 FMN per subunit.</text>
</comment>
<dbReference type="PANTHER" id="PTHR48109:SF1">
    <property type="entry name" value="DIHYDROOROTATE DEHYDROGENASE (FUMARATE)"/>
    <property type="match status" value="1"/>
</dbReference>
<protein>
    <recommendedName>
        <fullName evidence="12">Dihydroorotate dehydrogenase</fullName>
        <shortName evidence="12">DHOD</shortName>
        <shortName evidence="12">DHODase</shortName>
        <shortName evidence="12">DHOdehase</shortName>
        <ecNumber evidence="12">1.3.-.-</ecNumber>
    </recommendedName>
</protein>
<keyword evidence="9 12" id="KW-0560">Oxidoreductase</keyword>
<evidence type="ECO:0000256" key="7">
    <source>
        <dbReference type="ARBA" id="ARBA00022643"/>
    </source>
</evidence>
<dbReference type="InterPro" id="IPR024920">
    <property type="entry name" value="Dihydroorotate_DH_1"/>
</dbReference>
<accession>A0A9D1LSJ3</accession>
<organism evidence="14 15">
    <name type="scientific">Candidatus Fimadaptatus faecigallinarum</name>
    <dbReference type="NCBI Taxonomy" id="2840814"/>
    <lineage>
        <taxon>Bacteria</taxon>
        <taxon>Bacillati</taxon>
        <taxon>Bacillota</taxon>
        <taxon>Clostridia</taxon>
        <taxon>Eubacteriales</taxon>
        <taxon>Candidatus Fimadaptatus</taxon>
    </lineage>
</organism>
<feature type="binding site" evidence="12">
    <location>
        <position position="190"/>
    </location>
    <ligand>
        <name>FMN</name>
        <dbReference type="ChEBI" id="CHEBI:58210"/>
    </ligand>
</feature>
<dbReference type="PIRSF" id="PIRSF000164">
    <property type="entry name" value="DHO_oxidase"/>
    <property type="match status" value="1"/>
</dbReference>
<dbReference type="NCBIfam" id="NF005574">
    <property type="entry name" value="PRK07259.1"/>
    <property type="match status" value="1"/>
</dbReference>
<evidence type="ECO:0000256" key="11">
    <source>
        <dbReference type="ARBA" id="ARBA00048996"/>
    </source>
</evidence>
<evidence type="ECO:0000256" key="5">
    <source>
        <dbReference type="ARBA" id="ARBA00022490"/>
    </source>
</evidence>
<comment type="function">
    <text evidence="1">Catalyzes the conversion of dihydroorotate to orotate with NAD(+) as electron acceptor.</text>
</comment>
<evidence type="ECO:0000256" key="8">
    <source>
        <dbReference type="ARBA" id="ARBA00022975"/>
    </source>
</evidence>
<dbReference type="InterPro" id="IPR012135">
    <property type="entry name" value="Dihydroorotate_DH_1_2"/>
</dbReference>
<evidence type="ECO:0000256" key="2">
    <source>
        <dbReference type="ARBA" id="ARBA00004496"/>
    </source>
</evidence>
<dbReference type="InterPro" id="IPR049622">
    <property type="entry name" value="Dihydroorotate_DH_I"/>
</dbReference>
<dbReference type="GO" id="GO:0006207">
    <property type="term" value="P:'de novo' pyrimidine nucleobase biosynthetic process"/>
    <property type="evidence" value="ECO:0007669"/>
    <property type="project" value="InterPro"/>
</dbReference>
<dbReference type="HAMAP" id="MF_00224">
    <property type="entry name" value="DHO_dh_type1"/>
    <property type="match status" value="1"/>
</dbReference>
<dbReference type="GO" id="GO:0005737">
    <property type="term" value="C:cytoplasm"/>
    <property type="evidence" value="ECO:0007669"/>
    <property type="project" value="UniProtKB-SubCell"/>
</dbReference>
<dbReference type="Gene3D" id="3.20.20.70">
    <property type="entry name" value="Aldolase class I"/>
    <property type="match status" value="1"/>
</dbReference>
<feature type="binding site" evidence="12">
    <location>
        <position position="216"/>
    </location>
    <ligand>
        <name>FMN</name>
        <dbReference type="ChEBI" id="CHEBI:58210"/>
    </ligand>
</feature>
<feature type="binding site" evidence="12">
    <location>
        <position position="164"/>
    </location>
    <ligand>
        <name>FMN</name>
        <dbReference type="ChEBI" id="CHEBI:58210"/>
    </ligand>
</feature>
<feature type="active site" description="Nucleophile" evidence="12">
    <location>
        <position position="129"/>
    </location>
</feature>
<dbReference type="NCBIfam" id="TIGR01037">
    <property type="entry name" value="pyrD_sub1_fam"/>
    <property type="match status" value="1"/>
</dbReference>
<evidence type="ECO:0000259" key="13">
    <source>
        <dbReference type="Pfam" id="PF01180"/>
    </source>
</evidence>
<dbReference type="CDD" id="cd04740">
    <property type="entry name" value="DHOD_1B_like"/>
    <property type="match status" value="1"/>
</dbReference>
<reference evidence="14" key="2">
    <citation type="journal article" date="2021" name="PeerJ">
        <title>Extensive microbial diversity within the chicken gut microbiome revealed by metagenomics and culture.</title>
        <authorList>
            <person name="Gilroy R."/>
            <person name="Ravi A."/>
            <person name="Getino M."/>
            <person name="Pursley I."/>
            <person name="Horton D.L."/>
            <person name="Alikhan N.F."/>
            <person name="Baker D."/>
            <person name="Gharbi K."/>
            <person name="Hall N."/>
            <person name="Watson M."/>
            <person name="Adriaenssens E.M."/>
            <person name="Foster-Nyarko E."/>
            <person name="Jarju S."/>
            <person name="Secka A."/>
            <person name="Antonio M."/>
            <person name="Oren A."/>
            <person name="Chaudhuri R.R."/>
            <person name="La Ragione R."/>
            <person name="Hildebrand F."/>
            <person name="Pallen M.J."/>
        </authorList>
    </citation>
    <scope>NUCLEOTIDE SEQUENCE</scope>
    <source>
        <strain evidence="14">ChiSxjej2B14-8506</strain>
    </source>
</reference>
<dbReference type="InterPro" id="IPR050074">
    <property type="entry name" value="DHO_dehydrogenase"/>
</dbReference>
<feature type="binding site" evidence="12">
    <location>
        <begin position="69"/>
        <end position="73"/>
    </location>
    <ligand>
        <name>substrate</name>
    </ligand>
</feature>
<dbReference type="EC" id="1.3.-.-" evidence="12"/>
<evidence type="ECO:0000256" key="4">
    <source>
        <dbReference type="ARBA" id="ARBA00008008"/>
    </source>
</evidence>
<dbReference type="SUPFAM" id="SSF51395">
    <property type="entry name" value="FMN-linked oxidoreductases"/>
    <property type="match status" value="1"/>
</dbReference>
<evidence type="ECO:0000256" key="10">
    <source>
        <dbReference type="ARBA" id="ARBA00023027"/>
    </source>
</evidence>
<dbReference type="PROSITE" id="PS00911">
    <property type="entry name" value="DHODEHASE_1"/>
    <property type="match status" value="1"/>
</dbReference>
<gene>
    <name evidence="12" type="primary">pyrD</name>
    <name evidence="14" type="ORF">IAC59_08150</name>
</gene>
<evidence type="ECO:0000256" key="9">
    <source>
        <dbReference type="ARBA" id="ARBA00023002"/>
    </source>
</evidence>
<proteinExistence type="inferred from homology"/>
<evidence type="ECO:0000256" key="1">
    <source>
        <dbReference type="ARBA" id="ARBA00003616"/>
    </source>
</evidence>
<keyword evidence="7 12" id="KW-0288">FMN</keyword>
<feature type="binding site" evidence="12">
    <location>
        <position position="99"/>
    </location>
    <ligand>
        <name>FMN</name>
        <dbReference type="ChEBI" id="CHEBI:58210"/>
    </ligand>
</feature>
<sequence length="302" mass="31906">MADMGVSVCGVDFKNPVIAASGTFGFGREYAQFYDIGLLGGVSVKGLTRLPRQGNPAPRVAETPSGMLNSVGLQNPGVEAFIEHELPWLRQQGTAVIANMAGACEDDYAYMARRLSQVDVDMLEMNISCPNVKEGGVAFGTRPESIYNIVRITRPEAKKPLVVKLSPNVADIAECARAAEEAGADAISLINTLTGMAVDVYARRPIMANIVGGLSGPAVKPVALRMVWQASRAVKVPVIGMGGIMTGEDAAAFMLCGASAVMVGTATIHDPLACPRIVRELEEFCDKTGVRAVRELVGALKV</sequence>
<feature type="binding site" evidence="12">
    <location>
        <begin position="191"/>
        <end position="192"/>
    </location>
    <ligand>
        <name>substrate</name>
    </ligand>
</feature>
<dbReference type="PROSITE" id="PS00912">
    <property type="entry name" value="DHODEHASE_2"/>
    <property type="match status" value="1"/>
</dbReference>
<feature type="binding site" evidence="12">
    <location>
        <position position="126"/>
    </location>
    <ligand>
        <name>FMN</name>
        <dbReference type="ChEBI" id="CHEBI:58210"/>
    </ligand>
</feature>
<dbReference type="FunFam" id="3.20.20.70:FF:000027">
    <property type="entry name" value="Dihydropyrimidine dehydrogenase [NADP(+)]"/>
    <property type="match status" value="1"/>
</dbReference>
<dbReference type="InterPro" id="IPR005720">
    <property type="entry name" value="Dihydroorotate_DH_cat"/>
</dbReference>
<evidence type="ECO:0000313" key="14">
    <source>
        <dbReference type="EMBL" id="HIU47217.1"/>
    </source>
</evidence>
<keyword evidence="5 12" id="KW-0963">Cytoplasm</keyword>
<dbReference type="InterPro" id="IPR013785">
    <property type="entry name" value="Aldolase_TIM"/>
</dbReference>
<evidence type="ECO:0000256" key="6">
    <source>
        <dbReference type="ARBA" id="ARBA00022630"/>
    </source>
</evidence>
<feature type="domain" description="Dihydroorotate dehydrogenase catalytic" evidence="13">
    <location>
        <begin position="6"/>
        <end position="284"/>
    </location>
</feature>
<feature type="binding site" evidence="12">
    <location>
        <position position="126"/>
    </location>
    <ligand>
        <name>substrate</name>
    </ligand>
</feature>
<comment type="catalytic activity">
    <reaction evidence="12">
        <text>(S)-dihydroorotate + A = orotate + AH2</text>
        <dbReference type="Rhea" id="RHEA:18073"/>
        <dbReference type="ChEBI" id="CHEBI:13193"/>
        <dbReference type="ChEBI" id="CHEBI:17499"/>
        <dbReference type="ChEBI" id="CHEBI:30839"/>
        <dbReference type="ChEBI" id="CHEBI:30864"/>
    </reaction>
</comment>
<comment type="pathway">
    <text evidence="3">Pyrimidine metabolism; UMP biosynthesis via de novo pathway; orotate from (S)-dihydroorotate (NAD(+) route): step 1/1.</text>
</comment>
<dbReference type="AlphaFoldDB" id="A0A9D1LSJ3"/>
<dbReference type="Pfam" id="PF01180">
    <property type="entry name" value="DHO_dh"/>
    <property type="match status" value="1"/>
</dbReference>
<dbReference type="Proteomes" id="UP000824123">
    <property type="component" value="Unassembled WGS sequence"/>
</dbReference>
<comment type="similarity">
    <text evidence="4 12">Belongs to the dihydroorotate dehydrogenase family. Type 1 subfamily.</text>
</comment>
<evidence type="ECO:0000313" key="15">
    <source>
        <dbReference type="Proteomes" id="UP000824123"/>
    </source>
</evidence>
<reference evidence="14" key="1">
    <citation type="submission" date="2020-10" db="EMBL/GenBank/DDBJ databases">
        <authorList>
            <person name="Gilroy R."/>
        </authorList>
    </citation>
    <scope>NUCLEOTIDE SEQUENCE</scope>
    <source>
        <strain evidence="14">ChiSxjej2B14-8506</strain>
    </source>
</reference>
<dbReference type="GO" id="GO:0044205">
    <property type="term" value="P:'de novo' UMP biosynthetic process"/>
    <property type="evidence" value="ECO:0007669"/>
    <property type="project" value="UniProtKB-UniRule"/>
</dbReference>
<feature type="binding site" evidence="12">
    <location>
        <position position="45"/>
    </location>
    <ligand>
        <name>substrate</name>
    </ligand>
</feature>
<evidence type="ECO:0000256" key="3">
    <source>
        <dbReference type="ARBA" id="ARBA00004715"/>
    </source>
</evidence>
<dbReference type="PANTHER" id="PTHR48109">
    <property type="entry name" value="DIHYDROOROTATE DEHYDROGENASE (QUINONE), MITOCHONDRIAL-RELATED"/>
    <property type="match status" value="1"/>
</dbReference>
<evidence type="ECO:0000256" key="12">
    <source>
        <dbReference type="HAMAP-Rule" id="MF_00224"/>
    </source>
</evidence>
<comment type="subcellular location">
    <subcellularLocation>
        <location evidence="2 12">Cytoplasm</location>
    </subcellularLocation>
</comment>
<name>A0A9D1LSJ3_9FIRM</name>
<feature type="binding site" evidence="12">
    <location>
        <position position="21"/>
    </location>
    <ligand>
        <name>FMN</name>
        <dbReference type="ChEBI" id="CHEBI:58210"/>
    </ligand>
</feature>
<dbReference type="InterPro" id="IPR001295">
    <property type="entry name" value="Dihydroorotate_DH_CS"/>
</dbReference>
<keyword evidence="8 12" id="KW-0665">Pyrimidine biosynthesis</keyword>
<dbReference type="InterPro" id="IPR033888">
    <property type="entry name" value="DHOD_1B"/>
</dbReference>
<comment type="caution">
    <text evidence="14">The sequence shown here is derived from an EMBL/GenBank/DDBJ whole genome shotgun (WGS) entry which is preliminary data.</text>
</comment>
<dbReference type="GO" id="GO:0004589">
    <property type="term" value="F:dihydroorotate dehydrogenase (NAD+) activity"/>
    <property type="evidence" value="ECO:0007669"/>
    <property type="project" value="UniProtKB-EC"/>
</dbReference>
<comment type="catalytic activity">
    <reaction evidence="11">
        <text>(S)-dihydroorotate + NAD(+) = orotate + NADH + H(+)</text>
        <dbReference type="Rhea" id="RHEA:13513"/>
        <dbReference type="ChEBI" id="CHEBI:15378"/>
        <dbReference type="ChEBI" id="CHEBI:30839"/>
        <dbReference type="ChEBI" id="CHEBI:30864"/>
        <dbReference type="ChEBI" id="CHEBI:57540"/>
        <dbReference type="ChEBI" id="CHEBI:57945"/>
        <dbReference type="EC" id="1.3.1.14"/>
    </reaction>
</comment>
<dbReference type="EMBL" id="DVNK01000050">
    <property type="protein sequence ID" value="HIU47217.1"/>
    <property type="molecule type" value="Genomic_DNA"/>
</dbReference>